<protein>
    <recommendedName>
        <fullName evidence="2">Phosphatidic acid phosphatase type 2/haloperoxidase domain-containing protein</fullName>
    </recommendedName>
</protein>
<organism evidence="3 4">
    <name type="scientific">Caryophanon tenue</name>
    <dbReference type="NCBI Taxonomy" id="33978"/>
    <lineage>
        <taxon>Bacteria</taxon>
        <taxon>Bacillati</taxon>
        <taxon>Bacillota</taxon>
        <taxon>Bacilli</taxon>
        <taxon>Bacillales</taxon>
        <taxon>Caryophanaceae</taxon>
        <taxon>Caryophanon</taxon>
    </lineage>
</organism>
<dbReference type="OrthoDB" id="9789113at2"/>
<keyword evidence="1" id="KW-1133">Transmembrane helix</keyword>
<dbReference type="CDD" id="cd03392">
    <property type="entry name" value="PAP2_like_2"/>
    <property type="match status" value="1"/>
</dbReference>
<evidence type="ECO:0000259" key="2">
    <source>
        <dbReference type="SMART" id="SM00014"/>
    </source>
</evidence>
<feature type="transmembrane region" description="Helical" evidence="1">
    <location>
        <begin position="114"/>
        <end position="133"/>
    </location>
</feature>
<dbReference type="Pfam" id="PF01569">
    <property type="entry name" value="PAP2"/>
    <property type="match status" value="1"/>
</dbReference>
<dbReference type="InterPro" id="IPR000326">
    <property type="entry name" value="PAP2/HPO"/>
</dbReference>
<dbReference type="PANTHER" id="PTHR14969:SF13">
    <property type="entry name" value="AT30094P"/>
    <property type="match status" value="1"/>
</dbReference>
<dbReference type="PANTHER" id="PTHR14969">
    <property type="entry name" value="SPHINGOSINE-1-PHOSPHATE PHOSPHOHYDROLASE"/>
    <property type="match status" value="1"/>
</dbReference>
<dbReference type="SMART" id="SM00014">
    <property type="entry name" value="acidPPc"/>
    <property type="match status" value="1"/>
</dbReference>
<keyword evidence="1" id="KW-0812">Transmembrane</keyword>
<proteinExistence type="predicted"/>
<feature type="transmembrane region" description="Helical" evidence="1">
    <location>
        <begin position="76"/>
        <end position="94"/>
    </location>
</feature>
<dbReference type="Gene3D" id="1.20.144.10">
    <property type="entry name" value="Phosphatidic acid phosphatase type 2/haloperoxidase"/>
    <property type="match status" value="2"/>
</dbReference>
<evidence type="ECO:0000256" key="1">
    <source>
        <dbReference type="SAM" id="Phobius"/>
    </source>
</evidence>
<keyword evidence="1" id="KW-0472">Membrane</keyword>
<dbReference type="AlphaFoldDB" id="A0A1C0YBL4"/>
<dbReference type="SUPFAM" id="SSF48317">
    <property type="entry name" value="Acid phosphatase/Vanadium-dependent haloperoxidase"/>
    <property type="match status" value="1"/>
</dbReference>
<dbReference type="Proteomes" id="UP000093199">
    <property type="component" value="Unassembled WGS sequence"/>
</dbReference>
<gene>
    <name evidence="3" type="ORF">A6M13_15225</name>
</gene>
<feature type="transmembrane region" description="Helical" evidence="1">
    <location>
        <begin position="145"/>
        <end position="162"/>
    </location>
</feature>
<dbReference type="STRING" id="33978.A6M13_15225"/>
<accession>A0A1C0YBL4</accession>
<name>A0A1C0YBL4_9BACL</name>
<feature type="transmembrane region" description="Helical" evidence="1">
    <location>
        <begin position="44"/>
        <end position="69"/>
    </location>
</feature>
<evidence type="ECO:0000313" key="3">
    <source>
        <dbReference type="EMBL" id="OCS84523.1"/>
    </source>
</evidence>
<feature type="domain" description="Phosphatidic acid phosphatase type 2/haloperoxidase" evidence="2">
    <location>
        <begin position="76"/>
        <end position="187"/>
    </location>
</feature>
<reference evidence="3 4" key="1">
    <citation type="submission" date="2016-07" db="EMBL/GenBank/DDBJ databases">
        <title>Caryophanon tenue genome sequencing.</title>
        <authorList>
            <person name="Verma A."/>
            <person name="Pal Y."/>
            <person name="Krishnamurthi S."/>
        </authorList>
    </citation>
    <scope>NUCLEOTIDE SEQUENCE [LARGE SCALE GENOMIC DNA]</scope>
    <source>
        <strain evidence="3 4">DSM 14152</strain>
    </source>
</reference>
<evidence type="ECO:0000313" key="4">
    <source>
        <dbReference type="Proteomes" id="UP000093199"/>
    </source>
</evidence>
<dbReference type="InterPro" id="IPR036938">
    <property type="entry name" value="PAP2/HPO_sf"/>
</dbReference>
<comment type="caution">
    <text evidence="3">The sequence shown here is derived from an EMBL/GenBank/DDBJ whole genome shotgun (WGS) entry which is preliminary data.</text>
</comment>
<dbReference type="RefSeq" id="WP_066546387.1">
    <property type="nucleotide sequence ID" value="NZ_MASJ01000024.1"/>
</dbReference>
<sequence>MKTWQWCTVVAGLLLFTVIAFTYNTDMFQTIDARASQAIAGNGIITAFHYLGETIFVLVLAAVFIGICIVKKRNDYAVFTFATIIGGYIINQVVKRIFERPRPEIADQLTSFSFPSGHTMASLCWILTAVYVLNALYRQARVHTTVWIGATVLFMLVGMSRVAESRHFFSDVLAGWGLALAWFIFCVIVLQRWQQTKNKQSGHKKRHLV</sequence>
<feature type="transmembrane region" description="Helical" evidence="1">
    <location>
        <begin position="168"/>
        <end position="190"/>
    </location>
</feature>
<dbReference type="EMBL" id="MASJ01000024">
    <property type="protein sequence ID" value="OCS84523.1"/>
    <property type="molecule type" value="Genomic_DNA"/>
</dbReference>
<keyword evidence="4" id="KW-1185">Reference proteome</keyword>